<dbReference type="PANTHER" id="PTHR31423:SF3">
    <property type="entry name" value="PROLYL-TRNA SYNTHETASE ASSOCIATED DOMAIN-CONTAINING PROTEIN 1-RELATED"/>
    <property type="match status" value="1"/>
</dbReference>
<dbReference type="Proteomes" id="UP000735302">
    <property type="component" value="Unassembled WGS sequence"/>
</dbReference>
<evidence type="ECO:0000256" key="3">
    <source>
        <dbReference type="SAM" id="MobiDB-lite"/>
    </source>
</evidence>
<proteinExistence type="inferred from homology"/>
<dbReference type="AlphaFoldDB" id="A0AAV4CM84"/>
<dbReference type="Gene3D" id="3.90.960.10">
    <property type="entry name" value="YbaK/aminoacyl-tRNA synthetase-associated domain"/>
    <property type="match status" value="2"/>
</dbReference>
<dbReference type="InterPro" id="IPR007214">
    <property type="entry name" value="YbaK/aa-tRNA-synth-assoc-dom"/>
</dbReference>
<evidence type="ECO:0000313" key="6">
    <source>
        <dbReference type="Proteomes" id="UP000735302"/>
    </source>
</evidence>
<accession>A0AAV4CM84</accession>
<comment type="similarity">
    <text evidence="1">Belongs to the PRORSD1 family.</text>
</comment>
<feature type="region of interest" description="Disordered" evidence="3">
    <location>
        <begin position="56"/>
        <end position="80"/>
    </location>
</feature>
<dbReference type="InterPro" id="IPR036754">
    <property type="entry name" value="YbaK/aa-tRNA-synt-asso_dom_sf"/>
</dbReference>
<sequence>MASKRPRYGGVQNTMETLQQPGTAADVADCVQSSSELDARFLSQIGGYESVRKDDSYLENSSKSVSTSSTGHENASQRNKEDHLEQLMQVFEALDIKAKPKPYYADVNHKACVESLRNLNDILPARADTAETQVISCKNLFLKDRRGQFYIVICENHDSVDLKILKQQLKAHRNLSFGDSTALQEILQLESGEITPLAVMHDSAKNVRIAVYSKLIKTEVDQPAVNFAFHPLCGHLQVDLSYLELVKFLEHFNKVVEVISDESLNLVKISQSGNSPHPETNRHLSNSPGSEMKKQSTVQECGPGINQPDSPLQTLRDCFTTAGLDSHMTVTNNLISSIESINTTYHELSEAEIVAHIIQLKPNNCLGQDKETNYTSSFADRCGYSQTNESSQGTTVQPEKISNTQVMAEDLGFFPSEVVKERHTTPRKTTFLSRKGKLRSYIKKQNQFDTNEDSNTSKSCLIYLQDNGGGKKSIPGNSSFPPHKELNQTVQHDHDVSSLNTTQSELQDLVSVVTSAKSQAISVQTLEQRQKNSSCKVQHKQGKKYTPDTEQFYSSLSNSGAKFTEIDLSSDGDGKVIRPSVGCRCFLLQDKSDNYFFIISHELYEPDFGRLKAALRPRKKLMIAHPADIVLVLGADPSRLSPFAVLTLRNQNSQVFITRKIVSPNLVLCIQHPFKPAYRIIMESSEMQKYLQFQGVTFGVVEEKHWPSRFNFPFSQFENMGQKGKELYGLGTESRVLVTDDEFIAAPASILGQSGSESSNNAVIVSSYQLKKNSLSYLKLRNLFHNLRSLSDVKDALYNYMLARHVFPFYTETPHNDEGSSVDGTIHNTNTHINSLQTPNMNESMRDQILHSHKIKTSTNNHEKQSPHMQVKESQIQHLQIVLKTTDDLIKHLSAMGVSFTLKRRQKHMVADHYKEPDDMEDNNIIEHCSIMHLTNKAGHNFLIVGAHDDFPMSVKRFCRRCRIREHLDIRADPQEEREMDFLSEIALGMMPFCFADGDLRALLWSRLRPEGKTCRKSIDSFIAEQPGVTVVLTTTLYIDPATHMEFAVGAEGSKLRMTSSEFVKYSQAVGFEVLYY</sequence>
<reference evidence="5 6" key="1">
    <citation type="journal article" date="2021" name="Elife">
        <title>Chloroplast acquisition without the gene transfer in kleptoplastic sea slugs, Plakobranchus ocellatus.</title>
        <authorList>
            <person name="Maeda T."/>
            <person name="Takahashi S."/>
            <person name="Yoshida T."/>
            <person name="Shimamura S."/>
            <person name="Takaki Y."/>
            <person name="Nagai Y."/>
            <person name="Toyoda A."/>
            <person name="Suzuki Y."/>
            <person name="Arimoto A."/>
            <person name="Ishii H."/>
            <person name="Satoh N."/>
            <person name="Nishiyama T."/>
            <person name="Hasebe M."/>
            <person name="Maruyama T."/>
            <person name="Minagawa J."/>
            <person name="Obokata J."/>
            <person name="Shigenobu S."/>
        </authorList>
    </citation>
    <scope>NUCLEOTIDE SEQUENCE [LARGE SCALE GENOMIC DNA]</scope>
</reference>
<feature type="compositionally biased region" description="Low complexity" evidence="3">
    <location>
        <begin position="61"/>
        <end position="70"/>
    </location>
</feature>
<feature type="compositionally biased region" description="Polar residues" evidence="3">
    <location>
        <begin position="11"/>
        <end position="22"/>
    </location>
</feature>
<dbReference type="PANTHER" id="PTHR31423">
    <property type="entry name" value="YBAK DOMAIN-CONTAINING PROTEIN"/>
    <property type="match status" value="1"/>
</dbReference>
<evidence type="ECO:0000256" key="1">
    <source>
        <dbReference type="ARBA" id="ARBA00010201"/>
    </source>
</evidence>
<keyword evidence="6" id="KW-1185">Reference proteome</keyword>
<feature type="region of interest" description="Disordered" evidence="3">
    <location>
        <begin position="1"/>
        <end position="24"/>
    </location>
</feature>
<feature type="compositionally biased region" description="Polar residues" evidence="3">
    <location>
        <begin position="270"/>
        <end position="299"/>
    </location>
</feature>
<gene>
    <name evidence="5" type="ORF">PoB_005949300</name>
</gene>
<feature type="domain" description="YbaK/aminoacyl-tRNA synthetase-associated" evidence="4">
    <location>
        <begin position="137"/>
        <end position="217"/>
    </location>
</feature>
<evidence type="ECO:0000256" key="2">
    <source>
        <dbReference type="ARBA" id="ARBA00031612"/>
    </source>
</evidence>
<dbReference type="GO" id="GO:0002161">
    <property type="term" value="F:aminoacyl-tRNA deacylase activity"/>
    <property type="evidence" value="ECO:0007669"/>
    <property type="project" value="InterPro"/>
</dbReference>
<name>A0AAV4CM84_9GAST</name>
<protein>
    <recommendedName>
        <fullName evidence="2">PrdX deacylase domain-containing protein 1</fullName>
    </recommendedName>
</protein>
<dbReference type="InterPro" id="IPR040285">
    <property type="entry name" value="ProX/PRXD1"/>
</dbReference>
<organism evidence="5 6">
    <name type="scientific">Plakobranchus ocellatus</name>
    <dbReference type="NCBI Taxonomy" id="259542"/>
    <lineage>
        <taxon>Eukaryota</taxon>
        <taxon>Metazoa</taxon>
        <taxon>Spiralia</taxon>
        <taxon>Lophotrochozoa</taxon>
        <taxon>Mollusca</taxon>
        <taxon>Gastropoda</taxon>
        <taxon>Heterobranchia</taxon>
        <taxon>Euthyneura</taxon>
        <taxon>Panpulmonata</taxon>
        <taxon>Sacoglossa</taxon>
        <taxon>Placobranchoidea</taxon>
        <taxon>Plakobranchidae</taxon>
        <taxon>Plakobranchus</taxon>
    </lineage>
</organism>
<feature type="region of interest" description="Disordered" evidence="3">
    <location>
        <begin position="270"/>
        <end position="307"/>
    </location>
</feature>
<comment type="caution">
    <text evidence="5">The sequence shown here is derived from an EMBL/GenBank/DDBJ whole genome shotgun (WGS) entry which is preliminary data.</text>
</comment>
<evidence type="ECO:0000313" key="5">
    <source>
        <dbReference type="EMBL" id="GFO32988.1"/>
    </source>
</evidence>
<evidence type="ECO:0000259" key="4">
    <source>
        <dbReference type="Pfam" id="PF04073"/>
    </source>
</evidence>
<dbReference type="Pfam" id="PF04073">
    <property type="entry name" value="tRNA_edit"/>
    <property type="match status" value="1"/>
</dbReference>
<dbReference type="EMBL" id="BLXT01006709">
    <property type="protein sequence ID" value="GFO32988.1"/>
    <property type="molecule type" value="Genomic_DNA"/>
</dbReference>
<dbReference type="SUPFAM" id="SSF55826">
    <property type="entry name" value="YbaK/ProRS associated domain"/>
    <property type="match status" value="2"/>
</dbReference>